<feature type="domain" description="Hydantoinase B/oxoprolinase" evidence="1">
    <location>
        <begin position="25"/>
        <end position="590"/>
    </location>
</feature>
<evidence type="ECO:0000313" key="2">
    <source>
        <dbReference type="EMBL" id="UZF48238.1"/>
    </source>
</evidence>
<keyword evidence="2" id="KW-0614">Plasmid</keyword>
<dbReference type="EMBL" id="CP083975">
    <property type="protein sequence ID" value="UZF48238.1"/>
    <property type="molecule type" value="Genomic_DNA"/>
</dbReference>
<evidence type="ECO:0000313" key="3">
    <source>
        <dbReference type="Proteomes" id="UP001162740"/>
    </source>
</evidence>
<sequence>MSTSSNSIALRDLDDQEFSARYNCDRFTATVLSNRMRYILEHLSTRILTNAFSPILRDWYDFNATISGPPELNYQMPAVGNSLAAFFGSMSEAVRITIEEFGPQNLRPGDIIAANDPYRVGTHVNDVCFIRPVFAGDRIVSFVSVKAHQLDIGGVVPGGFSATKHNVFENGLVLAPILLYRDNKPVKSTFNLLFDNSRFGGIILPDIKTIDQSLQFGERLILESVERYGIDAYFGAIRYAVDSSAESMAAALNKIADGTYTGVGYIDADAVDQSREYEIHLTLTKVGDRLEVDFSGTSPQARTSINAAALDAKSAVVMALKFLIDPTTPYTSGAFRNIDVVLPAGTVVSATPPDGAIFMYWEATQPLMKAVFEALDTALGKNAVAGDFGSMGIHNAYGLTDTGQPWGSMAVGGGEHGPWGATKEGDADSYQSFYQANGIDPAVESIEADNPVVILRREYVEDSAGSGYHRGGAAVRKDTMYLTAAEHWTTLLSTKKAPGIGVYGGGAGVAGAAWLFPDEVARVSERQDLIATDDEIYARSTPVTGVMDPESKVLDPSGKYFYYGDNPIWQTTPNSVFRYQTCAGGGWGNPLDREPERVLDDVRNLYVSIAGAERDYGVVVIGDPLHDPEGLEIDRNATQARRARLRAER</sequence>
<dbReference type="PANTHER" id="PTHR11365">
    <property type="entry name" value="5-OXOPROLINASE RELATED"/>
    <property type="match status" value="1"/>
</dbReference>
<dbReference type="GO" id="GO:0017168">
    <property type="term" value="F:5-oxoprolinase (ATP-hydrolyzing) activity"/>
    <property type="evidence" value="ECO:0007669"/>
    <property type="project" value="TreeGrafter"/>
</dbReference>
<dbReference type="GO" id="GO:0005829">
    <property type="term" value="C:cytosol"/>
    <property type="evidence" value="ECO:0007669"/>
    <property type="project" value="TreeGrafter"/>
</dbReference>
<dbReference type="PANTHER" id="PTHR11365:SF23">
    <property type="entry name" value="HYPOTHETICAL 5-OXOPROLINASE (EUROFUNG)-RELATED"/>
    <property type="match status" value="1"/>
</dbReference>
<dbReference type="GO" id="GO:0006749">
    <property type="term" value="P:glutathione metabolic process"/>
    <property type="evidence" value="ECO:0007669"/>
    <property type="project" value="TreeGrafter"/>
</dbReference>
<dbReference type="RefSeq" id="WP_229583274.1">
    <property type="nucleotide sequence ID" value="NZ_CP083975.1"/>
</dbReference>
<gene>
    <name evidence="2" type="ORF">KUM34_028205</name>
</gene>
<accession>A0AA46X196</accession>
<dbReference type="InterPro" id="IPR003692">
    <property type="entry name" value="Hydantoinase_B"/>
</dbReference>
<protein>
    <submittedName>
        <fullName evidence="2">Hydantoinase B/oxoprolinase family protein</fullName>
    </submittedName>
</protein>
<dbReference type="Proteomes" id="UP001162740">
    <property type="component" value="Plasmid pGD02.2.1"/>
</dbReference>
<dbReference type="AlphaFoldDB" id="A0AA46X196"/>
<name>A0AA46X196_RHORH</name>
<geneLocation type="plasmid" evidence="2 3">
    <name>pGD02.2.1</name>
</geneLocation>
<dbReference type="Pfam" id="PF02538">
    <property type="entry name" value="Hydantoinase_B"/>
    <property type="match status" value="1"/>
</dbReference>
<organism evidence="2 3">
    <name type="scientific">Rhodococcus rhodochrous</name>
    <dbReference type="NCBI Taxonomy" id="1829"/>
    <lineage>
        <taxon>Bacteria</taxon>
        <taxon>Bacillati</taxon>
        <taxon>Actinomycetota</taxon>
        <taxon>Actinomycetes</taxon>
        <taxon>Mycobacteriales</taxon>
        <taxon>Nocardiaceae</taxon>
        <taxon>Rhodococcus</taxon>
    </lineage>
</organism>
<dbReference type="InterPro" id="IPR045079">
    <property type="entry name" value="Oxoprolinase-like"/>
</dbReference>
<reference evidence="2 3" key="1">
    <citation type="journal article" date="2021" name="Front. Microbiol.">
        <title>Bacterial Transformation of Aromatic Monomers in Softwood Black Liquor.</title>
        <authorList>
            <person name="Navas L.E."/>
            <person name="Dexter G."/>
            <person name="Liu J."/>
            <person name="Levy-Booth D."/>
            <person name="Cho M."/>
            <person name="Jang S.K."/>
            <person name="Mansfield S.D."/>
            <person name="Renneckar S."/>
            <person name="Mohn W.W."/>
            <person name="Eltis L.D."/>
        </authorList>
    </citation>
    <scope>NUCLEOTIDE SEQUENCE [LARGE SCALE GENOMIC DNA]</scope>
    <source>
        <strain evidence="2 3">GD02</strain>
    </source>
</reference>
<evidence type="ECO:0000259" key="1">
    <source>
        <dbReference type="Pfam" id="PF02538"/>
    </source>
</evidence>
<proteinExistence type="predicted"/>